<evidence type="ECO:0000259" key="1">
    <source>
        <dbReference type="Pfam" id="PF00149"/>
    </source>
</evidence>
<keyword evidence="2" id="KW-0540">Nuclease</keyword>
<evidence type="ECO:0000313" key="3">
    <source>
        <dbReference type="Proteomes" id="UP000430692"/>
    </source>
</evidence>
<accession>A0A6I4VPI0</accession>
<name>A0A6I4VPI0_9BACL</name>
<comment type="caution">
    <text evidence="2">The sequence shown here is derived from an EMBL/GenBank/DDBJ whole genome shotgun (WGS) entry which is preliminary data.</text>
</comment>
<dbReference type="InterPro" id="IPR050535">
    <property type="entry name" value="DNA_Repair-Maintenance_Comp"/>
</dbReference>
<proteinExistence type="predicted"/>
<dbReference type="Gene3D" id="3.60.21.10">
    <property type="match status" value="1"/>
</dbReference>
<sequence>MRLLYFTDTHIRGTSPRGRTDDFFDSMKRKLNEIIQIAIENKVDYVLHGGDVFDRPNLSPAVVREFAQLFRKFPSPVYAIAGNHDIYGHNPATVDRTMLGLLEAFGVLTLIKQHDLIELNDGRIKLQLTGQPFHYDLDKRDIAEDYAVTNQTKADYCIHMVHGMLVEKALPEGVPHTMVSSLLEMQSDADILLTGHYHGGFPIQHKDSKYIINPGSIARLSNQQAEIKRIPQVVLIDLSTEIRIQFQKLTSAARGEDVFDRSIQEESLYRQEKWAQFAQEVSAAGIYQGIQVDEIIEEIAKIDLLEPSVKEEALKRIGDAQEMEGEKES</sequence>
<dbReference type="PANTHER" id="PTHR30337">
    <property type="entry name" value="COMPONENT OF ATP-DEPENDENT DSDNA EXONUCLEASE"/>
    <property type="match status" value="1"/>
</dbReference>
<keyword evidence="2" id="KW-0269">Exonuclease</keyword>
<dbReference type="InterPro" id="IPR029052">
    <property type="entry name" value="Metallo-depent_PP-like"/>
</dbReference>
<dbReference type="AlphaFoldDB" id="A0A6I4VPI0"/>
<dbReference type="Proteomes" id="UP000430692">
    <property type="component" value="Unassembled WGS sequence"/>
</dbReference>
<dbReference type="InterPro" id="IPR004843">
    <property type="entry name" value="Calcineurin-like_PHP"/>
</dbReference>
<dbReference type="GO" id="GO:0004527">
    <property type="term" value="F:exonuclease activity"/>
    <property type="evidence" value="ECO:0007669"/>
    <property type="project" value="UniProtKB-KW"/>
</dbReference>
<dbReference type="PANTHER" id="PTHR30337:SF0">
    <property type="entry name" value="NUCLEASE SBCCD SUBUNIT D"/>
    <property type="match status" value="1"/>
</dbReference>
<organism evidence="2 3">
    <name type="scientific">Shimazuella alba</name>
    <dbReference type="NCBI Taxonomy" id="2690964"/>
    <lineage>
        <taxon>Bacteria</taxon>
        <taxon>Bacillati</taxon>
        <taxon>Bacillota</taxon>
        <taxon>Bacilli</taxon>
        <taxon>Bacillales</taxon>
        <taxon>Thermoactinomycetaceae</taxon>
        <taxon>Shimazuella</taxon>
    </lineage>
</organism>
<keyword evidence="2" id="KW-0378">Hydrolase</keyword>
<reference evidence="2 3" key="1">
    <citation type="submission" date="2019-12" db="EMBL/GenBank/DDBJ databases">
        <title>Whole-genome analyses of novel actinobacteria.</title>
        <authorList>
            <person name="Sahin N."/>
            <person name="Saygin H."/>
        </authorList>
    </citation>
    <scope>NUCLEOTIDE SEQUENCE [LARGE SCALE GENOMIC DNA]</scope>
    <source>
        <strain evidence="2 3">KC615</strain>
    </source>
</reference>
<dbReference type="SUPFAM" id="SSF56300">
    <property type="entry name" value="Metallo-dependent phosphatases"/>
    <property type="match status" value="1"/>
</dbReference>
<protein>
    <submittedName>
        <fullName evidence="2">Exonuclease SbcCD subunit D</fullName>
    </submittedName>
</protein>
<evidence type="ECO:0000313" key="2">
    <source>
        <dbReference type="EMBL" id="MXQ52298.1"/>
    </source>
</evidence>
<feature type="domain" description="Calcineurin-like phosphoesterase" evidence="1">
    <location>
        <begin position="1"/>
        <end position="199"/>
    </location>
</feature>
<gene>
    <name evidence="2" type="ORF">GSM42_00730</name>
</gene>
<dbReference type="Pfam" id="PF00149">
    <property type="entry name" value="Metallophos"/>
    <property type="match status" value="1"/>
</dbReference>
<dbReference type="EMBL" id="WUUL01000001">
    <property type="protein sequence ID" value="MXQ52298.1"/>
    <property type="molecule type" value="Genomic_DNA"/>
</dbReference>
<dbReference type="RefSeq" id="WP_160799338.1">
    <property type="nucleotide sequence ID" value="NZ_WUUL01000001.1"/>
</dbReference>
<keyword evidence="3" id="KW-1185">Reference proteome</keyword>